<accession>G3HBJ7</accession>
<reference evidence="2" key="1">
    <citation type="journal article" date="2011" name="Nat. Biotechnol.">
        <title>The genomic sequence of the Chinese hamster ovary (CHO)-K1 cell line.</title>
        <authorList>
            <person name="Xu X."/>
            <person name="Nagarajan H."/>
            <person name="Lewis N.E."/>
            <person name="Pan S."/>
            <person name="Cai Z."/>
            <person name="Liu X."/>
            <person name="Chen W."/>
            <person name="Xie M."/>
            <person name="Wang W."/>
            <person name="Hammond S."/>
            <person name="Andersen M.R."/>
            <person name="Neff N."/>
            <person name="Passarelli B."/>
            <person name="Koh W."/>
            <person name="Fan H.C."/>
            <person name="Wang J."/>
            <person name="Gui Y."/>
            <person name="Lee K.H."/>
            <person name="Betenbaugh M.J."/>
            <person name="Quake S.R."/>
            <person name="Famili I."/>
            <person name="Palsson B.O."/>
            <person name="Wang J."/>
        </authorList>
    </citation>
    <scope>NUCLEOTIDE SEQUENCE [LARGE SCALE GENOMIC DNA]</scope>
    <source>
        <strain evidence="2">CHO K1 cell line</strain>
    </source>
</reference>
<proteinExistence type="predicted"/>
<dbReference type="EMBL" id="JH000270">
    <property type="protein sequence ID" value="EGW08389.1"/>
    <property type="molecule type" value="Genomic_DNA"/>
</dbReference>
<sequence>MRTAQASPDRLRRVAVRTVPFLRVEDRMIRGKLQLPDVFTLIHCYCFSRPSEKRIIQTSLSS</sequence>
<gene>
    <name evidence="1" type="ORF">I79_007828</name>
</gene>
<organism evidence="1 2">
    <name type="scientific">Cricetulus griseus</name>
    <name type="common">Chinese hamster</name>
    <name type="synonym">Cricetulus barabensis griseus</name>
    <dbReference type="NCBI Taxonomy" id="10029"/>
    <lineage>
        <taxon>Eukaryota</taxon>
        <taxon>Metazoa</taxon>
        <taxon>Chordata</taxon>
        <taxon>Craniata</taxon>
        <taxon>Vertebrata</taxon>
        <taxon>Euteleostomi</taxon>
        <taxon>Mammalia</taxon>
        <taxon>Eutheria</taxon>
        <taxon>Euarchontoglires</taxon>
        <taxon>Glires</taxon>
        <taxon>Rodentia</taxon>
        <taxon>Myomorpha</taxon>
        <taxon>Muroidea</taxon>
        <taxon>Cricetidae</taxon>
        <taxon>Cricetinae</taxon>
        <taxon>Cricetulus</taxon>
    </lineage>
</organism>
<protein>
    <submittedName>
        <fullName evidence="1">Uncharacterized protein</fullName>
    </submittedName>
</protein>
<dbReference type="InParanoid" id="G3HBJ7"/>
<dbReference type="Proteomes" id="UP000001075">
    <property type="component" value="Unassembled WGS sequence"/>
</dbReference>
<evidence type="ECO:0000313" key="2">
    <source>
        <dbReference type="Proteomes" id="UP000001075"/>
    </source>
</evidence>
<evidence type="ECO:0000313" key="1">
    <source>
        <dbReference type="EMBL" id="EGW08389.1"/>
    </source>
</evidence>
<dbReference type="AlphaFoldDB" id="G3HBJ7"/>
<name>G3HBJ7_CRIGR</name>